<feature type="region of interest" description="Disordered" evidence="1">
    <location>
        <begin position="1"/>
        <end position="53"/>
    </location>
</feature>
<dbReference type="Proteomes" id="UP000309340">
    <property type="component" value="Unassembled WGS sequence"/>
</dbReference>
<feature type="compositionally biased region" description="Basic and acidic residues" evidence="1">
    <location>
        <begin position="29"/>
        <end position="40"/>
    </location>
</feature>
<name>A0A4U0Y770_9PEZI</name>
<gene>
    <name evidence="2" type="ORF">B0A55_00478</name>
</gene>
<evidence type="ECO:0000313" key="2">
    <source>
        <dbReference type="EMBL" id="TKA83505.1"/>
    </source>
</evidence>
<sequence length="156" mass="17519">MSLQHKANAMADEAPPHLTVQQAANNPPKAEEQDPQRDGRSAGTWVGNRMVGDKQGHGILKRWGLARSCDKPAARQTEALAARRAKGDAAGKTRPVVAQKPYPKAAQTAHRNTAQKWEKKGPQPIVPRQKLRQWYGHHYDYAPGTRQWYGSRYDYE</sequence>
<organism evidence="2 3">
    <name type="scientific">Friedmanniomyces simplex</name>
    <dbReference type="NCBI Taxonomy" id="329884"/>
    <lineage>
        <taxon>Eukaryota</taxon>
        <taxon>Fungi</taxon>
        <taxon>Dikarya</taxon>
        <taxon>Ascomycota</taxon>
        <taxon>Pezizomycotina</taxon>
        <taxon>Dothideomycetes</taxon>
        <taxon>Dothideomycetidae</taxon>
        <taxon>Mycosphaerellales</taxon>
        <taxon>Teratosphaeriaceae</taxon>
        <taxon>Friedmanniomyces</taxon>
    </lineage>
</organism>
<feature type="region of interest" description="Disordered" evidence="1">
    <location>
        <begin position="84"/>
        <end position="125"/>
    </location>
</feature>
<keyword evidence="3" id="KW-1185">Reference proteome</keyword>
<evidence type="ECO:0000313" key="3">
    <source>
        <dbReference type="Proteomes" id="UP000309340"/>
    </source>
</evidence>
<protein>
    <submittedName>
        <fullName evidence="2">Uncharacterized protein</fullName>
    </submittedName>
</protein>
<dbReference type="AlphaFoldDB" id="A0A4U0Y770"/>
<dbReference type="EMBL" id="NAJQ01000007">
    <property type="protein sequence ID" value="TKA83505.1"/>
    <property type="molecule type" value="Genomic_DNA"/>
</dbReference>
<evidence type="ECO:0000256" key="1">
    <source>
        <dbReference type="SAM" id="MobiDB-lite"/>
    </source>
</evidence>
<reference evidence="2 3" key="1">
    <citation type="submission" date="2017-03" db="EMBL/GenBank/DDBJ databases">
        <title>Genomes of endolithic fungi from Antarctica.</title>
        <authorList>
            <person name="Coleine C."/>
            <person name="Masonjones S."/>
            <person name="Stajich J.E."/>
        </authorList>
    </citation>
    <scope>NUCLEOTIDE SEQUENCE [LARGE SCALE GENOMIC DNA]</scope>
    <source>
        <strain evidence="2 3">CCFEE 5184</strain>
    </source>
</reference>
<proteinExistence type="predicted"/>
<accession>A0A4U0Y770</accession>
<dbReference type="OrthoDB" id="3863268at2759"/>
<comment type="caution">
    <text evidence="2">The sequence shown here is derived from an EMBL/GenBank/DDBJ whole genome shotgun (WGS) entry which is preliminary data.</text>
</comment>